<gene>
    <name evidence="1" type="ORF">CR492_09535</name>
</gene>
<reference evidence="1 2" key="1">
    <citation type="submission" date="2017-10" db="EMBL/GenBank/DDBJ databases">
        <title>Genome announcement of Methylocella silvestris TVC from permafrost.</title>
        <authorList>
            <person name="Wang J."/>
            <person name="Geng K."/>
            <person name="Ul-Haque F."/>
            <person name="Crombie A.T."/>
            <person name="Street L.E."/>
            <person name="Wookey P.A."/>
            <person name="Murrell J.C."/>
            <person name="Pratscher J."/>
        </authorList>
    </citation>
    <scope>NUCLEOTIDE SEQUENCE [LARGE SCALE GENOMIC DNA]</scope>
    <source>
        <strain evidence="1 2">TVC</strain>
    </source>
</reference>
<accession>A0A2J7THV6</accession>
<feature type="non-terminal residue" evidence="1">
    <location>
        <position position="1"/>
    </location>
</feature>
<evidence type="ECO:0000313" key="1">
    <source>
        <dbReference type="EMBL" id="PNG26343.1"/>
    </source>
</evidence>
<comment type="caution">
    <text evidence="1">The sequence shown here is derived from an EMBL/GenBank/DDBJ whole genome shotgun (WGS) entry which is preliminary data.</text>
</comment>
<dbReference type="EMBL" id="PDZR01000008">
    <property type="protein sequence ID" value="PNG26343.1"/>
    <property type="molecule type" value="Genomic_DNA"/>
</dbReference>
<dbReference type="SUPFAM" id="SSF109709">
    <property type="entry name" value="KorB DNA-binding domain-like"/>
    <property type="match status" value="1"/>
</dbReference>
<proteinExistence type="predicted"/>
<dbReference type="AlphaFoldDB" id="A0A2J7THV6"/>
<protein>
    <submittedName>
        <fullName evidence="1">Recombinase family protein</fullName>
    </submittedName>
</protein>
<dbReference type="Proteomes" id="UP000236286">
    <property type="component" value="Unassembled WGS sequence"/>
</dbReference>
<sequence length="98" mass="10987">APDLSLLRILARAHRVQSSLSKNPKLSVRDVALEEGVTAPHLYSILRLPWLAPDITTALVNGRQPSELTAKSLMRLLPRLPADWVEQRKLLGFSRERA</sequence>
<name>A0A2J7THV6_METSI</name>
<organism evidence="1 2">
    <name type="scientific">Methylocella silvestris</name>
    <dbReference type="NCBI Taxonomy" id="199596"/>
    <lineage>
        <taxon>Bacteria</taxon>
        <taxon>Pseudomonadati</taxon>
        <taxon>Pseudomonadota</taxon>
        <taxon>Alphaproteobacteria</taxon>
        <taxon>Hyphomicrobiales</taxon>
        <taxon>Beijerinckiaceae</taxon>
        <taxon>Methylocella</taxon>
    </lineage>
</organism>
<evidence type="ECO:0000313" key="2">
    <source>
        <dbReference type="Proteomes" id="UP000236286"/>
    </source>
</evidence>